<dbReference type="InterPro" id="IPR033467">
    <property type="entry name" value="Tesmin/TSO1-like_CXC"/>
</dbReference>
<dbReference type="SUPFAM" id="SSF57850">
    <property type="entry name" value="RING/U-box"/>
    <property type="match status" value="1"/>
</dbReference>
<dbReference type="HOGENOM" id="CLU_480203_0_0_1"/>
<reference evidence="4" key="3">
    <citation type="submission" date="2015-02" db="UniProtKB">
        <authorList>
            <consortium name="EnsemblProtists"/>
        </authorList>
    </citation>
    <scope>IDENTIFICATION</scope>
    <source>
        <strain evidence="4">DAOM BR144</strain>
    </source>
</reference>
<evidence type="ECO:0000313" key="4">
    <source>
        <dbReference type="EnsemblProtists" id="PYU1_T001640"/>
    </source>
</evidence>
<dbReference type="InterPro" id="IPR001841">
    <property type="entry name" value="Znf_RING"/>
</dbReference>
<dbReference type="PANTHER" id="PTHR12109">
    <property type="entry name" value="RING FINGER PROTEIN 141-RELATED"/>
    <property type="match status" value="1"/>
</dbReference>
<dbReference type="SMART" id="SM01114">
    <property type="entry name" value="CXC"/>
    <property type="match status" value="1"/>
</dbReference>
<dbReference type="PANTHER" id="PTHR12109:SF3">
    <property type="entry name" value="RING FINGER PROTEIN 141"/>
    <property type="match status" value="1"/>
</dbReference>
<dbReference type="PROSITE" id="PS50089">
    <property type="entry name" value="ZF_RING_2"/>
    <property type="match status" value="1"/>
</dbReference>
<organism evidence="4 5">
    <name type="scientific">Globisporangium ultimum (strain ATCC 200006 / CBS 805.95 / DAOM BR144)</name>
    <name type="common">Pythium ultimum</name>
    <dbReference type="NCBI Taxonomy" id="431595"/>
    <lineage>
        <taxon>Eukaryota</taxon>
        <taxon>Sar</taxon>
        <taxon>Stramenopiles</taxon>
        <taxon>Oomycota</taxon>
        <taxon>Peronosporomycetes</taxon>
        <taxon>Pythiales</taxon>
        <taxon>Pythiaceae</taxon>
        <taxon>Globisporangium</taxon>
    </lineage>
</organism>
<dbReference type="InterPro" id="IPR013083">
    <property type="entry name" value="Znf_RING/FYVE/PHD"/>
</dbReference>
<dbReference type="EMBL" id="GL376626">
    <property type="status" value="NOT_ANNOTATED_CDS"/>
    <property type="molecule type" value="Genomic_DNA"/>
</dbReference>
<evidence type="ECO:0000313" key="5">
    <source>
        <dbReference type="Proteomes" id="UP000019132"/>
    </source>
</evidence>
<dbReference type="OMA" id="RCCDHRD"/>
<keyword evidence="1" id="KW-0863">Zinc-finger</keyword>
<dbReference type="STRING" id="431595.K3W9J9"/>
<feature type="domain" description="RING-type" evidence="3">
    <location>
        <begin position="152"/>
        <end position="190"/>
    </location>
</feature>
<protein>
    <recommendedName>
        <fullName evidence="3">RING-type domain-containing protein</fullName>
    </recommendedName>
</protein>
<dbReference type="GO" id="GO:0004842">
    <property type="term" value="F:ubiquitin-protein transferase activity"/>
    <property type="evidence" value="ECO:0007669"/>
    <property type="project" value="TreeGrafter"/>
</dbReference>
<accession>K3W9J9</accession>
<dbReference type="InterPro" id="IPR047126">
    <property type="entry name" value="RNF141-like"/>
</dbReference>
<dbReference type="Gene3D" id="3.30.40.10">
    <property type="entry name" value="Zinc/RING finger domain, C3HC4 (zinc finger)"/>
    <property type="match status" value="1"/>
</dbReference>
<dbReference type="AlphaFoldDB" id="K3W9J9"/>
<dbReference type="EnsemblProtists" id="PYU1_T001640">
    <property type="protein sequence ID" value="PYU1_T001640"/>
    <property type="gene ID" value="PYU1_G001639"/>
</dbReference>
<evidence type="ECO:0000259" key="3">
    <source>
        <dbReference type="PROSITE" id="PS50089"/>
    </source>
</evidence>
<evidence type="ECO:0000256" key="2">
    <source>
        <dbReference type="SAM" id="MobiDB-lite"/>
    </source>
</evidence>
<proteinExistence type="predicted"/>
<dbReference type="Proteomes" id="UP000019132">
    <property type="component" value="Unassembled WGS sequence"/>
</dbReference>
<feature type="compositionally biased region" description="Acidic residues" evidence="2">
    <location>
        <begin position="602"/>
        <end position="614"/>
    </location>
</feature>
<dbReference type="InParanoid" id="K3W9J9"/>
<dbReference type="GO" id="GO:0051865">
    <property type="term" value="P:protein autoubiquitination"/>
    <property type="evidence" value="ECO:0007669"/>
    <property type="project" value="TreeGrafter"/>
</dbReference>
<dbReference type="Pfam" id="PF13639">
    <property type="entry name" value="zf-RING_2"/>
    <property type="match status" value="1"/>
</dbReference>
<name>K3W9J9_GLOUD</name>
<reference evidence="5" key="2">
    <citation type="submission" date="2010-04" db="EMBL/GenBank/DDBJ databases">
        <authorList>
            <person name="Buell R."/>
            <person name="Hamilton J."/>
            <person name="Hostetler J."/>
        </authorList>
    </citation>
    <scope>NUCLEOTIDE SEQUENCE [LARGE SCALE GENOMIC DNA]</scope>
    <source>
        <strain evidence="5">DAOM:BR144</strain>
    </source>
</reference>
<dbReference type="SMART" id="SM00184">
    <property type="entry name" value="RING"/>
    <property type="match status" value="1"/>
</dbReference>
<sequence length="614" mass="67163">MAERRVLAEGWGQQSKGSVFCADSSLRFIYEAHHDTAPAAITSLAASGTHHQLPAQPGKQQSFFMDQLKGTNASMNMYYANARFNGNASVYPVEDKNSGGVFAGKRPRESSMDATVSHRGADGVDLYEAEIARTCTVINRQVPSLPHSFRECSVCLSANAYAQIASCGHTFHSKCFLRWFRMNRSCPLCRGHVDKIQLAPVVSVQDELEAIMAEIDEEPLDVDASKSLVDPLMENPDFISFLESDFDTDMDMVALEDENPAGLSHDDVSMEMEDVGATLPQRHHYVTPKVEPHVINTSAIAAQPNPFLVVPTPASTPAPMQFAPSSTMPNYWNVLNQGLSYPAPAPMMNHAHHSHNHSHNHQSQQRMVHIAPKPDARALQSQLTQPSVSSTADLLNKTAVPSFQRAAVSPAAPRVVSCRCTGGCRNGRCACVKEGGMCGVSCRCTSCKNPFLMVKAAGADIDALLKDSCFMHNVSKTRDMVQRLQEPVNVPCCNKAIKVIDCVQGYSCTACHRGFDFSWCMNKLVDSEKTPRNHCDICKRCCDHRDVHCNDCGRCYFAGVATSLPCPCKEQSHKKRRENAENDSASGSSTTTSSAEKKSTGQEEEEGEGECCIM</sequence>
<dbReference type="eggNOG" id="ENOG502RHRI">
    <property type="taxonomic scope" value="Eukaryota"/>
</dbReference>
<feature type="region of interest" description="Disordered" evidence="2">
    <location>
        <begin position="573"/>
        <end position="614"/>
    </location>
</feature>
<dbReference type="GO" id="GO:0008270">
    <property type="term" value="F:zinc ion binding"/>
    <property type="evidence" value="ECO:0007669"/>
    <property type="project" value="UniProtKB-KW"/>
</dbReference>
<evidence type="ECO:0000256" key="1">
    <source>
        <dbReference type="PROSITE-ProRule" id="PRU00175"/>
    </source>
</evidence>
<feature type="compositionally biased region" description="Low complexity" evidence="2">
    <location>
        <begin position="584"/>
        <end position="594"/>
    </location>
</feature>
<keyword evidence="5" id="KW-1185">Reference proteome</keyword>
<reference evidence="5" key="1">
    <citation type="journal article" date="2010" name="Genome Biol.">
        <title>Genome sequence of the necrotrophic plant pathogen Pythium ultimum reveals original pathogenicity mechanisms and effector repertoire.</title>
        <authorList>
            <person name="Levesque C.A."/>
            <person name="Brouwer H."/>
            <person name="Cano L."/>
            <person name="Hamilton J.P."/>
            <person name="Holt C."/>
            <person name="Huitema E."/>
            <person name="Raffaele S."/>
            <person name="Robideau G.P."/>
            <person name="Thines M."/>
            <person name="Win J."/>
            <person name="Zerillo M.M."/>
            <person name="Beakes G.W."/>
            <person name="Boore J.L."/>
            <person name="Busam D."/>
            <person name="Dumas B."/>
            <person name="Ferriera S."/>
            <person name="Fuerstenberg S.I."/>
            <person name="Gachon C.M."/>
            <person name="Gaulin E."/>
            <person name="Govers F."/>
            <person name="Grenville-Briggs L."/>
            <person name="Horner N."/>
            <person name="Hostetler J."/>
            <person name="Jiang R.H."/>
            <person name="Johnson J."/>
            <person name="Krajaejun T."/>
            <person name="Lin H."/>
            <person name="Meijer H.J."/>
            <person name="Moore B."/>
            <person name="Morris P."/>
            <person name="Phuntmart V."/>
            <person name="Puiu D."/>
            <person name="Shetty J."/>
            <person name="Stajich J.E."/>
            <person name="Tripathy S."/>
            <person name="Wawra S."/>
            <person name="van West P."/>
            <person name="Whitty B.R."/>
            <person name="Coutinho P.M."/>
            <person name="Henrissat B."/>
            <person name="Martin F."/>
            <person name="Thomas P.D."/>
            <person name="Tyler B.M."/>
            <person name="De Vries R.P."/>
            <person name="Kamoun S."/>
            <person name="Yandell M."/>
            <person name="Tisserat N."/>
            <person name="Buell C.R."/>
        </authorList>
    </citation>
    <scope>NUCLEOTIDE SEQUENCE</scope>
    <source>
        <strain evidence="5">DAOM:BR144</strain>
    </source>
</reference>
<keyword evidence="1" id="KW-0862">Zinc</keyword>
<dbReference type="VEuPathDB" id="FungiDB:PYU1_G001639"/>
<keyword evidence="1" id="KW-0479">Metal-binding</keyword>